<evidence type="ECO:0000313" key="1">
    <source>
        <dbReference type="EMBL" id="TPX70948.1"/>
    </source>
</evidence>
<dbReference type="Proteomes" id="UP000320333">
    <property type="component" value="Unassembled WGS sequence"/>
</dbReference>
<reference evidence="1 2" key="1">
    <citation type="journal article" date="2019" name="Sci. Rep.">
        <title>Comparative genomics of chytrid fungi reveal insights into the obligate biotrophic and pathogenic lifestyle of Synchytrium endobioticum.</title>
        <authorList>
            <person name="van de Vossenberg B.T.L.H."/>
            <person name="Warris S."/>
            <person name="Nguyen H.D.T."/>
            <person name="van Gent-Pelzer M.P.E."/>
            <person name="Joly D.L."/>
            <person name="van de Geest H.C."/>
            <person name="Bonants P.J.M."/>
            <person name="Smith D.S."/>
            <person name="Levesque C.A."/>
            <person name="van der Lee T.A.J."/>
        </authorList>
    </citation>
    <scope>NUCLEOTIDE SEQUENCE [LARGE SCALE GENOMIC DNA]</scope>
    <source>
        <strain evidence="1 2">CBS 675.73</strain>
    </source>
</reference>
<dbReference type="EMBL" id="QEAP01000271">
    <property type="protein sequence ID" value="TPX70948.1"/>
    <property type="molecule type" value="Genomic_DNA"/>
</dbReference>
<dbReference type="AlphaFoldDB" id="A0A507F6D8"/>
<keyword evidence="2" id="KW-1185">Reference proteome</keyword>
<comment type="caution">
    <text evidence="1">The sequence shown here is derived from an EMBL/GenBank/DDBJ whole genome shotgun (WGS) entry which is preliminary data.</text>
</comment>
<organism evidence="1 2">
    <name type="scientific">Chytriomyces confervae</name>
    <dbReference type="NCBI Taxonomy" id="246404"/>
    <lineage>
        <taxon>Eukaryota</taxon>
        <taxon>Fungi</taxon>
        <taxon>Fungi incertae sedis</taxon>
        <taxon>Chytridiomycota</taxon>
        <taxon>Chytridiomycota incertae sedis</taxon>
        <taxon>Chytridiomycetes</taxon>
        <taxon>Chytridiales</taxon>
        <taxon>Chytriomycetaceae</taxon>
        <taxon>Chytriomyces</taxon>
    </lineage>
</organism>
<gene>
    <name evidence="1" type="ORF">CcCBS67573_g06393</name>
</gene>
<name>A0A507F6D8_9FUNG</name>
<evidence type="ECO:0000313" key="2">
    <source>
        <dbReference type="Proteomes" id="UP000320333"/>
    </source>
</evidence>
<proteinExistence type="predicted"/>
<accession>A0A507F6D8</accession>
<protein>
    <submittedName>
        <fullName evidence="1">Uncharacterized protein</fullName>
    </submittedName>
</protein>
<sequence length="18" mass="2096">MGDTFETTQKSKTFRTMS</sequence>